<accession>A0A2N0ZMA5</accession>
<dbReference type="AlphaFoldDB" id="A0A2N0ZMA5"/>
<comment type="caution">
    <text evidence="1">The sequence shown here is derived from an EMBL/GenBank/DDBJ whole genome shotgun (WGS) entry which is preliminary data.</text>
</comment>
<protein>
    <submittedName>
        <fullName evidence="1">Uncharacterized protein</fullName>
    </submittedName>
</protein>
<reference evidence="1 2" key="1">
    <citation type="journal article" date="2010" name="Int. J. Syst. Evol. Microbiol.">
        <title>Bacillus horneckiae sp. nov., isolated from a spacecraft-assembly clean room.</title>
        <authorList>
            <person name="Vaishampayan P."/>
            <person name="Probst A."/>
            <person name="Krishnamurthi S."/>
            <person name="Ghosh S."/>
            <person name="Osman S."/>
            <person name="McDowall A."/>
            <person name="Ruckmani A."/>
            <person name="Mayilraj S."/>
            <person name="Venkateswaran K."/>
        </authorList>
    </citation>
    <scope>NUCLEOTIDE SEQUENCE [LARGE SCALE GENOMIC DNA]</scope>
    <source>
        <strain evidence="2">1PO1SC</strain>
    </source>
</reference>
<dbReference type="RefSeq" id="WP_066191328.1">
    <property type="nucleotide sequence ID" value="NZ_JARMMB010000002.1"/>
</dbReference>
<gene>
    <name evidence="1" type="ORF">CWS20_01880</name>
</gene>
<dbReference type="Proteomes" id="UP000233343">
    <property type="component" value="Unassembled WGS sequence"/>
</dbReference>
<proteinExistence type="predicted"/>
<evidence type="ECO:0000313" key="1">
    <source>
        <dbReference type="EMBL" id="PKG30661.1"/>
    </source>
</evidence>
<keyword evidence="2" id="KW-1185">Reference proteome</keyword>
<sequence>MINKHDDEFALLNKTTGEISDLKQGDTIISKEEKERRKRFTLYNRDKRHFSFGKMERIKDVSLKLDTKKCGYILKLIPFMEYGTGYLLREDGKVMATKTDLGKGLGVKKVSSRNQIIDSLSNVSALKLDEKGYKLNPDLHIKGAVNGKELIKLFSTTLKKLSNDLQPAQLGYLYKLLPFVHYETNLICINPHEEETEKIEYLNQKAIIEILGIDNTDANKFLRKCHKNGILFEGSTMDRRERKYYVNPYLFFRKKGYPDKTLESMFASSPYHP</sequence>
<name>A0A2N0ZMA5_9BACI</name>
<dbReference type="EMBL" id="PISD01000006">
    <property type="protein sequence ID" value="PKG30661.1"/>
    <property type="molecule type" value="Genomic_DNA"/>
</dbReference>
<organism evidence="1 2">
    <name type="scientific">Cytobacillus horneckiae</name>
    <dbReference type="NCBI Taxonomy" id="549687"/>
    <lineage>
        <taxon>Bacteria</taxon>
        <taxon>Bacillati</taxon>
        <taxon>Bacillota</taxon>
        <taxon>Bacilli</taxon>
        <taxon>Bacillales</taxon>
        <taxon>Bacillaceae</taxon>
        <taxon>Cytobacillus</taxon>
    </lineage>
</organism>
<evidence type="ECO:0000313" key="2">
    <source>
        <dbReference type="Proteomes" id="UP000233343"/>
    </source>
</evidence>